<reference evidence="2 3" key="1">
    <citation type="submission" date="2018-07" db="EMBL/GenBank/DDBJ databases">
        <title>Rhizobium leguminosarum strain:ATCC 14479 Genome sequencing and assembly.</title>
        <authorList>
            <person name="Chakraborty R."/>
        </authorList>
    </citation>
    <scope>NUCLEOTIDE SEQUENCE [LARGE SCALE GENOMIC DNA]</scope>
    <source>
        <strain evidence="2 3">ATCC 14479</strain>
    </source>
</reference>
<dbReference type="InterPro" id="IPR012912">
    <property type="entry name" value="Plasmid_pRiA4b_Orf3-like"/>
</dbReference>
<sequence length="82" mass="9403">MDGARARPPEDVGGTLGYERFLKIIADVSDPEHEETLQWCGGHFDPEWFDLEVVNKDMRSALRANVKRRLYPPKPHNRAVIS</sequence>
<gene>
    <name evidence="2" type="ORF">DLJ82_1792</name>
</gene>
<organism evidence="2 3">
    <name type="scientific">Rhizobium leguminosarum</name>
    <dbReference type="NCBI Taxonomy" id="384"/>
    <lineage>
        <taxon>Bacteria</taxon>
        <taxon>Pseudomonadati</taxon>
        <taxon>Pseudomonadota</taxon>
        <taxon>Alphaproteobacteria</taxon>
        <taxon>Hyphomicrobiales</taxon>
        <taxon>Rhizobiaceae</taxon>
        <taxon>Rhizobium/Agrobacterium group</taxon>
        <taxon>Rhizobium</taxon>
    </lineage>
</organism>
<evidence type="ECO:0000259" key="1">
    <source>
        <dbReference type="Pfam" id="PF07929"/>
    </source>
</evidence>
<dbReference type="PANTHER" id="PTHR41878">
    <property type="entry name" value="LEXA REPRESSOR-RELATED"/>
    <property type="match status" value="1"/>
</dbReference>
<proteinExistence type="predicted"/>
<accession>A0A2Z4YGS6</accession>
<dbReference type="PANTHER" id="PTHR41878:SF1">
    <property type="entry name" value="TNPR PROTEIN"/>
    <property type="match status" value="1"/>
</dbReference>
<feature type="domain" description="Plasmid pRiA4b Orf3-like" evidence="1">
    <location>
        <begin position="1"/>
        <end position="52"/>
    </location>
</feature>
<dbReference type="Proteomes" id="UP000251166">
    <property type="component" value="Chromosome"/>
</dbReference>
<evidence type="ECO:0000313" key="3">
    <source>
        <dbReference type="Proteomes" id="UP000251166"/>
    </source>
</evidence>
<dbReference type="SUPFAM" id="SSF159941">
    <property type="entry name" value="MM3350-like"/>
    <property type="match status" value="1"/>
</dbReference>
<protein>
    <submittedName>
        <fullName evidence="2">Plasmid pRiA4b ORF-3-like family protein</fullName>
    </submittedName>
</protein>
<evidence type="ECO:0000313" key="2">
    <source>
        <dbReference type="EMBL" id="AXA39393.1"/>
    </source>
</evidence>
<dbReference type="Gene3D" id="3.10.290.30">
    <property type="entry name" value="MM3350-like"/>
    <property type="match status" value="1"/>
</dbReference>
<dbReference type="AlphaFoldDB" id="A0A2Z4YGS6"/>
<dbReference type="InterPro" id="IPR024047">
    <property type="entry name" value="MM3350-like_sf"/>
</dbReference>
<dbReference type="Pfam" id="PF07929">
    <property type="entry name" value="PRiA4_ORF3"/>
    <property type="match status" value="1"/>
</dbReference>
<dbReference type="EMBL" id="CP030760">
    <property type="protein sequence ID" value="AXA39393.1"/>
    <property type="molecule type" value="Genomic_DNA"/>
</dbReference>
<name>A0A2Z4YGS6_RHILE</name>